<accession>A0ACC1PXN6</accession>
<keyword evidence="2" id="KW-1185">Reference proteome</keyword>
<name>A0ACC1PXN6_9APHY</name>
<reference evidence="1" key="1">
    <citation type="submission" date="2022-08" db="EMBL/GenBank/DDBJ databases">
        <title>Genome Sequence of Pycnoporus sanguineus.</title>
        <authorList>
            <person name="Buettner E."/>
        </authorList>
    </citation>
    <scope>NUCLEOTIDE SEQUENCE</scope>
    <source>
        <strain evidence="1">CG-C14</strain>
    </source>
</reference>
<organism evidence="1 2">
    <name type="scientific">Trametes sanguinea</name>
    <dbReference type="NCBI Taxonomy" id="158606"/>
    <lineage>
        <taxon>Eukaryota</taxon>
        <taxon>Fungi</taxon>
        <taxon>Dikarya</taxon>
        <taxon>Basidiomycota</taxon>
        <taxon>Agaricomycotina</taxon>
        <taxon>Agaricomycetes</taxon>
        <taxon>Polyporales</taxon>
        <taxon>Polyporaceae</taxon>
        <taxon>Trametes</taxon>
    </lineage>
</organism>
<proteinExistence type="predicted"/>
<evidence type="ECO:0000313" key="1">
    <source>
        <dbReference type="EMBL" id="KAJ3004999.1"/>
    </source>
</evidence>
<protein>
    <submittedName>
        <fullName evidence="1">Uncharacterized protein</fullName>
    </submittedName>
</protein>
<evidence type="ECO:0000313" key="2">
    <source>
        <dbReference type="Proteomes" id="UP001144978"/>
    </source>
</evidence>
<comment type="caution">
    <text evidence="1">The sequence shown here is derived from an EMBL/GenBank/DDBJ whole genome shotgun (WGS) entry which is preliminary data.</text>
</comment>
<dbReference type="EMBL" id="JANSHE010001049">
    <property type="protein sequence ID" value="KAJ3004999.1"/>
    <property type="molecule type" value="Genomic_DNA"/>
</dbReference>
<dbReference type="Proteomes" id="UP001144978">
    <property type="component" value="Unassembled WGS sequence"/>
</dbReference>
<gene>
    <name evidence="1" type="ORF">NUW54_g4539</name>
</gene>
<sequence length="136" mass="15073">MEPAYTAPSSPTPPSEPQSIFLNAAFSRDNRRHSLHTLSSPDQERIVYVAHRDHQSFQEDKAIKYGVAADYPDSPTKDAVLCGLSELHASLNNVEEFAHSADSAWVSAFTLRNKLEASEKKTSSQGLWPKAFTPSR</sequence>